<reference evidence="2 3" key="1">
    <citation type="submission" date="2023-07" db="EMBL/GenBank/DDBJ databases">
        <title>Genomic Encyclopedia of Type Strains, Phase IV (KMG-IV): sequencing the most valuable type-strain genomes for metagenomic binning, comparative biology and taxonomic classification.</title>
        <authorList>
            <person name="Goeker M."/>
        </authorList>
    </citation>
    <scope>NUCLEOTIDE SEQUENCE [LARGE SCALE GENOMIC DNA]</scope>
    <source>
        <strain evidence="2 3">DSM 19562</strain>
    </source>
</reference>
<evidence type="ECO:0000313" key="3">
    <source>
        <dbReference type="Proteomes" id="UP001236369"/>
    </source>
</evidence>
<comment type="caution">
    <text evidence="2">The sequence shown here is derived from an EMBL/GenBank/DDBJ whole genome shotgun (WGS) entry which is preliminary data.</text>
</comment>
<accession>A0ABU0HH53</accession>
<feature type="transmembrane region" description="Helical" evidence="1">
    <location>
        <begin position="379"/>
        <end position="395"/>
    </location>
</feature>
<keyword evidence="1" id="KW-0472">Membrane</keyword>
<feature type="transmembrane region" description="Helical" evidence="1">
    <location>
        <begin position="356"/>
        <end position="374"/>
    </location>
</feature>
<feature type="transmembrane region" description="Helical" evidence="1">
    <location>
        <begin position="230"/>
        <end position="249"/>
    </location>
</feature>
<feature type="transmembrane region" description="Helical" evidence="1">
    <location>
        <begin position="299"/>
        <end position="323"/>
    </location>
</feature>
<feature type="transmembrane region" description="Helical" evidence="1">
    <location>
        <begin position="431"/>
        <end position="451"/>
    </location>
</feature>
<gene>
    <name evidence="2" type="ORF">QO016_001136</name>
</gene>
<feature type="transmembrane region" description="Helical" evidence="1">
    <location>
        <begin position="269"/>
        <end position="287"/>
    </location>
</feature>
<keyword evidence="3" id="KW-1185">Reference proteome</keyword>
<feature type="transmembrane region" description="Helical" evidence="1">
    <location>
        <begin position="142"/>
        <end position="162"/>
    </location>
</feature>
<evidence type="ECO:0000313" key="2">
    <source>
        <dbReference type="EMBL" id="MDQ0441653.1"/>
    </source>
</evidence>
<protein>
    <submittedName>
        <fullName evidence="2">Uncharacterized protein</fullName>
    </submittedName>
</protein>
<sequence length="591" mass="62257">MPDQAPLASVPAARIQPTTLLWLFACFGLATMNAPADVAATLHHLQVPDPDDAMRLAQVRDLVNGQGWYDLVQHRFGPPSGILSHWSRLVDAPMAGLILLLAPLFGHPIAMGIAAAFWPMLLFCVYGVVLYGGTRRTFGTRAAILALVIATQTVGIAVQFAAGRVDHHGLQLTIVLGLAFTIMQGGFRAGLAGGALAAASLAVGLEGLPYIAVAALLLTGDWVLRGRPASATLTGFGLGLGLAAPLLFAGQTDPGRWGATACDALSPPWLYLACGGCGLTLACAGWGRRSRGKVDRLAVVAILGAALVAGFASFFSICLAGPFTGMSDLVREHWLLKVNEMTSARTFIARGQWEALAFYPVLLIATLVASRFALRGRPWLVAAAFLWPGLILGLVEFRGIYVASGLVPFVAAAFIERVLAHAAQRPSRRRWGEAALAAGLVSTIWIAPAALGEALFPWTRTAADPQKAKACLTDDALQGLASLPPGAVLAPVFMGPAILLHTAHSVIAAPYHRAVPEIAASLEGLGGTEADLRRVLTQRHVAYVVSCRARPADDLQPETAFATRLAQGTASADWLRPEPLQGAVKVWRVTP</sequence>
<feature type="transmembrane region" description="Helical" evidence="1">
    <location>
        <begin position="193"/>
        <end position="218"/>
    </location>
</feature>
<dbReference type="EMBL" id="JAUSVV010000002">
    <property type="protein sequence ID" value="MDQ0441653.1"/>
    <property type="molecule type" value="Genomic_DNA"/>
</dbReference>
<organism evidence="2 3">
    <name type="scientific">Methylobacterium persicinum</name>
    <dbReference type="NCBI Taxonomy" id="374426"/>
    <lineage>
        <taxon>Bacteria</taxon>
        <taxon>Pseudomonadati</taxon>
        <taxon>Pseudomonadota</taxon>
        <taxon>Alphaproteobacteria</taxon>
        <taxon>Hyphomicrobiales</taxon>
        <taxon>Methylobacteriaceae</taxon>
        <taxon>Methylobacterium</taxon>
    </lineage>
</organism>
<dbReference type="RefSeq" id="WP_238250244.1">
    <property type="nucleotide sequence ID" value="NZ_BPQX01000037.1"/>
</dbReference>
<proteinExistence type="predicted"/>
<evidence type="ECO:0000256" key="1">
    <source>
        <dbReference type="SAM" id="Phobius"/>
    </source>
</evidence>
<feature type="transmembrane region" description="Helical" evidence="1">
    <location>
        <begin position="97"/>
        <end position="130"/>
    </location>
</feature>
<keyword evidence="1" id="KW-1133">Transmembrane helix</keyword>
<dbReference type="Proteomes" id="UP001236369">
    <property type="component" value="Unassembled WGS sequence"/>
</dbReference>
<keyword evidence="1" id="KW-0812">Transmembrane</keyword>
<name>A0ABU0HH53_9HYPH</name>
<feature type="transmembrane region" description="Helical" evidence="1">
    <location>
        <begin position="401"/>
        <end position="419"/>
    </location>
</feature>